<proteinExistence type="predicted"/>
<dbReference type="Pfam" id="PF00646">
    <property type="entry name" value="F-box"/>
    <property type="match status" value="1"/>
</dbReference>
<gene>
    <name evidence="3" type="ORF">F5891DRAFT_52328</name>
</gene>
<dbReference type="InterPro" id="IPR001810">
    <property type="entry name" value="F-box_dom"/>
</dbReference>
<dbReference type="PROSITE" id="PS50181">
    <property type="entry name" value="FBOX"/>
    <property type="match status" value="1"/>
</dbReference>
<protein>
    <recommendedName>
        <fullName evidence="2">F-box domain-containing protein</fullName>
    </recommendedName>
</protein>
<evidence type="ECO:0000313" key="4">
    <source>
        <dbReference type="Proteomes" id="UP001195769"/>
    </source>
</evidence>
<feature type="domain" description="F-box" evidence="2">
    <location>
        <begin position="34"/>
        <end position="83"/>
    </location>
</feature>
<name>A0AAD4HQG2_9AGAM</name>
<dbReference type="EMBL" id="JABBWK010000011">
    <property type="protein sequence ID" value="KAG1903749.1"/>
    <property type="molecule type" value="Genomic_DNA"/>
</dbReference>
<dbReference type="Proteomes" id="UP001195769">
    <property type="component" value="Unassembled WGS sequence"/>
</dbReference>
<dbReference type="SUPFAM" id="SSF81383">
    <property type="entry name" value="F-box domain"/>
    <property type="match status" value="1"/>
</dbReference>
<comment type="caution">
    <text evidence="3">The sequence shown here is derived from an EMBL/GenBank/DDBJ whole genome shotgun (WGS) entry which is preliminary data.</text>
</comment>
<evidence type="ECO:0000259" key="2">
    <source>
        <dbReference type="PROSITE" id="PS50181"/>
    </source>
</evidence>
<sequence>MKRPKYEDAQGSESLLVETQDTKPSRSRARKGGLSLLPTISLDVLFEIFGFLKPLDLLNLARTSKAFRNLLMRKSNAFIWRASRSLIPNLPECPPDLSEPQYACLAFDPHCYNCRGIGFNIIWQFRAKYCGPCLRIHINMEPAYSKPVVTQLCPNLNELLPTYIFRDLRLRFTEMIQTSQYEALSLRLNGLDCAEQTLVIEETKKVVRAIREHADACKAWLSGVNRARSDELHQIREGRKRIIKEWLETEGWKPEIDYHTWWKISKHRAIKDSRPLTVRIWSRIRPILTEFMSEMRTIRMEETLYNSRRRILLQAWNDFLAEPASFPNTDVDVLPHVADVARFKPFDDIIKLPAHVVVERDTFLPAFVALPNLVRNWRRQVDQQLAAIITNGYPKEYGPVGDIRQLATSVFVCNACEQLFFWIDAVAHNCSLDFPRVPSKERNDSFKEQVARIAYYSLGSSPWSPKFRSSTVLAIHVIHSCCQDPRTATLAHMDSTSTPFYCFACHPDGKTVMHWRKGLEHNHLHNSQASEGCKSRLQSQLLSGKPPRTYRCLLCRRSVGAGRLLRSIACHIEEQHGISILNIHEGIHYVKEIDSIPDPVTLSWNNGPVVATWSEQNSYL</sequence>
<feature type="region of interest" description="Disordered" evidence="1">
    <location>
        <begin position="1"/>
        <end position="31"/>
    </location>
</feature>
<accession>A0AAD4HQG2</accession>
<evidence type="ECO:0000313" key="3">
    <source>
        <dbReference type="EMBL" id="KAG1903749.1"/>
    </source>
</evidence>
<evidence type="ECO:0000256" key="1">
    <source>
        <dbReference type="SAM" id="MobiDB-lite"/>
    </source>
</evidence>
<dbReference type="CDD" id="cd09917">
    <property type="entry name" value="F-box_SF"/>
    <property type="match status" value="1"/>
</dbReference>
<keyword evidence="4" id="KW-1185">Reference proteome</keyword>
<dbReference type="AlphaFoldDB" id="A0AAD4HQG2"/>
<dbReference type="GeneID" id="64666430"/>
<dbReference type="InterPro" id="IPR036047">
    <property type="entry name" value="F-box-like_dom_sf"/>
</dbReference>
<dbReference type="SMART" id="SM00256">
    <property type="entry name" value="FBOX"/>
    <property type="match status" value="1"/>
</dbReference>
<reference evidence="3" key="1">
    <citation type="journal article" date="2020" name="New Phytol.">
        <title>Comparative genomics reveals dynamic genome evolution in host specialist ectomycorrhizal fungi.</title>
        <authorList>
            <person name="Lofgren L.A."/>
            <person name="Nguyen N.H."/>
            <person name="Vilgalys R."/>
            <person name="Ruytinx J."/>
            <person name="Liao H.L."/>
            <person name="Branco S."/>
            <person name="Kuo A."/>
            <person name="LaButti K."/>
            <person name="Lipzen A."/>
            <person name="Andreopoulos W."/>
            <person name="Pangilinan J."/>
            <person name="Riley R."/>
            <person name="Hundley H."/>
            <person name="Na H."/>
            <person name="Barry K."/>
            <person name="Grigoriev I.V."/>
            <person name="Stajich J.E."/>
            <person name="Kennedy P.G."/>
        </authorList>
    </citation>
    <scope>NUCLEOTIDE SEQUENCE</scope>
    <source>
        <strain evidence="3">FC203</strain>
    </source>
</reference>
<dbReference type="RefSeq" id="XP_041229324.1">
    <property type="nucleotide sequence ID" value="XM_041372132.1"/>
</dbReference>
<organism evidence="3 4">
    <name type="scientific">Suillus fuscotomentosus</name>
    <dbReference type="NCBI Taxonomy" id="1912939"/>
    <lineage>
        <taxon>Eukaryota</taxon>
        <taxon>Fungi</taxon>
        <taxon>Dikarya</taxon>
        <taxon>Basidiomycota</taxon>
        <taxon>Agaricomycotina</taxon>
        <taxon>Agaricomycetes</taxon>
        <taxon>Agaricomycetidae</taxon>
        <taxon>Boletales</taxon>
        <taxon>Suillineae</taxon>
        <taxon>Suillaceae</taxon>
        <taxon>Suillus</taxon>
    </lineage>
</organism>